<evidence type="ECO:0000259" key="1">
    <source>
        <dbReference type="PROSITE" id="PS50105"/>
    </source>
</evidence>
<evidence type="ECO:0000313" key="3">
    <source>
        <dbReference type="Proteomes" id="UP000187209"/>
    </source>
</evidence>
<name>A0A1R2C5S5_9CILI</name>
<feature type="domain" description="SAM" evidence="1">
    <location>
        <begin position="58"/>
        <end position="124"/>
    </location>
</feature>
<dbReference type="Pfam" id="PF07647">
    <property type="entry name" value="SAM_2"/>
    <property type="match status" value="1"/>
</dbReference>
<protein>
    <recommendedName>
        <fullName evidence="1">SAM domain-containing protein</fullName>
    </recommendedName>
</protein>
<gene>
    <name evidence="2" type="ORF">SteCoe_14536</name>
</gene>
<dbReference type="InterPro" id="IPR001660">
    <property type="entry name" value="SAM"/>
</dbReference>
<dbReference type="Gene3D" id="1.10.150.50">
    <property type="entry name" value="Transcription Factor, Ets-1"/>
    <property type="match status" value="2"/>
</dbReference>
<comment type="caution">
    <text evidence="2">The sequence shown here is derived from an EMBL/GenBank/DDBJ whole genome shotgun (WGS) entry which is preliminary data.</text>
</comment>
<dbReference type="OrthoDB" id="5314041at2759"/>
<sequence length="154" mass="17836">MPITELSLQEIGIQKPGYRKRLMLAMEDLNRKEEILTSNIMNPFKCCTVEVSSNMFMINMPGLDKWLETLNLKELYGVFAENGYDELDQMLNLMNSPWEITAEDLIDIGISKPGYRHRILSKLKEDSLGISKRKVQKIKENKISLRSSDLCYIM</sequence>
<proteinExistence type="predicted"/>
<evidence type="ECO:0000313" key="2">
    <source>
        <dbReference type="EMBL" id="OMJ84382.1"/>
    </source>
</evidence>
<reference evidence="2 3" key="1">
    <citation type="submission" date="2016-11" db="EMBL/GenBank/DDBJ databases">
        <title>The macronuclear genome of Stentor coeruleus: a giant cell with tiny introns.</title>
        <authorList>
            <person name="Slabodnick M."/>
            <person name="Ruby J.G."/>
            <person name="Reiff S.B."/>
            <person name="Swart E.C."/>
            <person name="Gosai S."/>
            <person name="Prabakaran S."/>
            <person name="Witkowska E."/>
            <person name="Larue G.E."/>
            <person name="Fisher S."/>
            <person name="Freeman R.M."/>
            <person name="Gunawardena J."/>
            <person name="Chu W."/>
            <person name="Stover N.A."/>
            <person name="Gregory B.D."/>
            <person name="Nowacki M."/>
            <person name="Derisi J."/>
            <person name="Roy S.W."/>
            <person name="Marshall W.F."/>
            <person name="Sood P."/>
        </authorList>
    </citation>
    <scope>NUCLEOTIDE SEQUENCE [LARGE SCALE GENOMIC DNA]</scope>
    <source>
        <strain evidence="2">WM001</strain>
    </source>
</reference>
<dbReference type="AlphaFoldDB" id="A0A1R2C5S5"/>
<organism evidence="2 3">
    <name type="scientific">Stentor coeruleus</name>
    <dbReference type="NCBI Taxonomy" id="5963"/>
    <lineage>
        <taxon>Eukaryota</taxon>
        <taxon>Sar</taxon>
        <taxon>Alveolata</taxon>
        <taxon>Ciliophora</taxon>
        <taxon>Postciliodesmatophora</taxon>
        <taxon>Heterotrichea</taxon>
        <taxon>Heterotrichida</taxon>
        <taxon>Stentoridae</taxon>
        <taxon>Stentor</taxon>
    </lineage>
</organism>
<dbReference type="Proteomes" id="UP000187209">
    <property type="component" value="Unassembled WGS sequence"/>
</dbReference>
<dbReference type="EMBL" id="MPUH01000271">
    <property type="protein sequence ID" value="OMJ84382.1"/>
    <property type="molecule type" value="Genomic_DNA"/>
</dbReference>
<accession>A0A1R2C5S5</accession>
<dbReference type="SUPFAM" id="SSF47769">
    <property type="entry name" value="SAM/Pointed domain"/>
    <property type="match status" value="1"/>
</dbReference>
<dbReference type="InterPro" id="IPR013761">
    <property type="entry name" value="SAM/pointed_sf"/>
</dbReference>
<keyword evidence="3" id="KW-1185">Reference proteome</keyword>
<dbReference type="PROSITE" id="PS50105">
    <property type="entry name" value="SAM_DOMAIN"/>
    <property type="match status" value="1"/>
</dbReference>